<feature type="domain" description="Lnb-like transmembrane" evidence="4">
    <location>
        <begin position="294"/>
        <end position="397"/>
    </location>
</feature>
<feature type="transmembrane region" description="Helical" evidence="1">
    <location>
        <begin position="292"/>
        <end position="315"/>
    </location>
</feature>
<evidence type="ECO:0000313" key="6">
    <source>
        <dbReference type="Proteomes" id="UP000249046"/>
    </source>
</evidence>
<dbReference type="InterPro" id="IPR025178">
    <property type="entry name" value="Lnb_N"/>
</dbReference>
<evidence type="ECO:0000313" key="5">
    <source>
        <dbReference type="EMBL" id="PZQ18824.1"/>
    </source>
</evidence>
<feature type="transmembrane region" description="Helical" evidence="1">
    <location>
        <begin position="355"/>
        <end position="372"/>
    </location>
</feature>
<keyword evidence="1" id="KW-0472">Membrane</keyword>
<comment type="caution">
    <text evidence="5">The sequence shown here is derived from an EMBL/GenBank/DDBJ whole genome shotgun (WGS) entry which is preliminary data.</text>
</comment>
<reference evidence="5 6" key="1">
    <citation type="submission" date="2017-08" db="EMBL/GenBank/DDBJ databases">
        <title>Infants hospitalized years apart are colonized by the same room-sourced microbial strains.</title>
        <authorList>
            <person name="Brooks B."/>
            <person name="Olm M.R."/>
            <person name="Firek B.A."/>
            <person name="Baker R."/>
            <person name="Thomas B.C."/>
            <person name="Morowitz M.J."/>
            <person name="Banfield J.F."/>
        </authorList>
    </citation>
    <scope>NUCLEOTIDE SEQUENCE [LARGE SCALE GENOMIC DNA]</scope>
    <source>
        <strain evidence="5">S2_005_003_R2_42</strain>
    </source>
</reference>
<gene>
    <name evidence="5" type="ORF">DI564_05515</name>
</gene>
<feature type="transmembrane region" description="Helical" evidence="1">
    <location>
        <begin position="261"/>
        <end position="280"/>
    </location>
</feature>
<feature type="signal peptide" evidence="2">
    <location>
        <begin position="1"/>
        <end position="22"/>
    </location>
</feature>
<keyword evidence="1" id="KW-0812">Transmembrane</keyword>
<feature type="chain" id="PRO_5015975954" evidence="2">
    <location>
        <begin position="23"/>
        <end position="409"/>
    </location>
</feature>
<evidence type="ECO:0000256" key="2">
    <source>
        <dbReference type="SAM" id="SignalP"/>
    </source>
</evidence>
<keyword evidence="1" id="KW-1133">Transmembrane helix</keyword>
<dbReference type="Pfam" id="PF25221">
    <property type="entry name" value="5TMH_Lnb"/>
    <property type="match status" value="1"/>
</dbReference>
<organism evidence="5 6">
    <name type="scientific">Rhodanobacter denitrificans</name>
    <dbReference type="NCBI Taxonomy" id="666685"/>
    <lineage>
        <taxon>Bacteria</taxon>
        <taxon>Pseudomonadati</taxon>
        <taxon>Pseudomonadota</taxon>
        <taxon>Gammaproteobacteria</taxon>
        <taxon>Lysobacterales</taxon>
        <taxon>Rhodanobacteraceae</taxon>
        <taxon>Rhodanobacter</taxon>
    </lineage>
</organism>
<feature type="transmembrane region" description="Helical" evidence="1">
    <location>
        <begin position="384"/>
        <end position="402"/>
    </location>
</feature>
<feature type="domain" description="Lnb N-terminal periplasmic" evidence="3">
    <location>
        <begin position="27"/>
        <end position="164"/>
    </location>
</feature>
<protein>
    <submittedName>
        <fullName evidence="5">Uncharacterized protein</fullName>
    </submittedName>
</protein>
<sequence>MALLAWLACLLCLWAGAAAAQAQEAEPGASLRISLVTYGPGELYWERFGHNTLVVRDLATGEATVYNYGLFDFAEDDFFWNFVRGRMTYHVGAWPFDEDLPAYVAEGRSAVEQPLDLTPRQRVELRDFLTWNVEPANARYRYDYFVSNCSTRLRDALDRVLGGALRDQSRGRSRGYTYRMDAVRLLAPDPWLMHVVDLGLGPFADQRLDFWQESFVPMTLQRVVGEARVPDGEGGTRPLSAAPLTLAESRIEAPPEIPRDLRWPFLAAGLGIAAALWLLGRARHRRAARIGFSAAALAFSLAAGLAGAVLVFLWGCTEHRAAWRNENLLLLDPLCLALLPAWWRAMREDWRPSRLARWLAGLVLAAAGFAVFSKVLPWFVQANVHWIALIVPIHLALAATLWRQPRAAR</sequence>
<evidence type="ECO:0000259" key="4">
    <source>
        <dbReference type="Pfam" id="PF25221"/>
    </source>
</evidence>
<accession>A0A2W5KSF4</accession>
<dbReference type="AlphaFoldDB" id="A0A2W5KSF4"/>
<dbReference type="EMBL" id="QFPO01000003">
    <property type="protein sequence ID" value="PZQ18824.1"/>
    <property type="molecule type" value="Genomic_DNA"/>
</dbReference>
<dbReference type="Pfam" id="PF13387">
    <property type="entry name" value="Lnb_N"/>
    <property type="match status" value="1"/>
</dbReference>
<evidence type="ECO:0000259" key="3">
    <source>
        <dbReference type="Pfam" id="PF13387"/>
    </source>
</evidence>
<feature type="transmembrane region" description="Helical" evidence="1">
    <location>
        <begin position="327"/>
        <end position="343"/>
    </location>
</feature>
<name>A0A2W5KSF4_9GAMM</name>
<proteinExistence type="predicted"/>
<keyword evidence="2" id="KW-0732">Signal</keyword>
<dbReference type="InterPro" id="IPR057436">
    <property type="entry name" value="5TMH_Lnb"/>
</dbReference>
<evidence type="ECO:0000256" key="1">
    <source>
        <dbReference type="SAM" id="Phobius"/>
    </source>
</evidence>
<dbReference type="Proteomes" id="UP000249046">
    <property type="component" value="Unassembled WGS sequence"/>
</dbReference>